<dbReference type="PANTHER" id="PTHR13420">
    <property type="entry name" value="UPF0235 PROTEIN C15ORF40"/>
    <property type="match status" value="1"/>
</dbReference>
<evidence type="ECO:0000313" key="4">
    <source>
        <dbReference type="Proteomes" id="UP000293764"/>
    </source>
</evidence>
<dbReference type="Proteomes" id="UP000293764">
    <property type="component" value="Unassembled WGS sequence"/>
</dbReference>
<proteinExistence type="inferred from homology"/>
<evidence type="ECO:0000256" key="1">
    <source>
        <dbReference type="ARBA" id="ARBA00010364"/>
    </source>
</evidence>
<comment type="caution">
    <text evidence="3">The sequence shown here is derived from an EMBL/GenBank/DDBJ whole genome shotgun (WGS) entry which is preliminary data.</text>
</comment>
<dbReference type="HAMAP" id="MF_00634">
    <property type="entry name" value="UPF0235"/>
    <property type="match status" value="1"/>
</dbReference>
<comment type="similarity">
    <text evidence="1 2">Belongs to the UPF0235 family.</text>
</comment>
<accession>A0A4Q5N216</accession>
<gene>
    <name evidence="3" type="ORF">EUA98_04540</name>
</gene>
<dbReference type="PANTHER" id="PTHR13420:SF7">
    <property type="entry name" value="UPF0235 PROTEIN C15ORF40"/>
    <property type="match status" value="1"/>
</dbReference>
<dbReference type="InterPro" id="IPR003746">
    <property type="entry name" value="DUF167"/>
</dbReference>
<dbReference type="Gene3D" id="3.30.1200.10">
    <property type="entry name" value="YggU-like"/>
    <property type="match status" value="1"/>
</dbReference>
<dbReference type="SUPFAM" id="SSF69786">
    <property type="entry name" value="YggU-like"/>
    <property type="match status" value="1"/>
</dbReference>
<evidence type="ECO:0000256" key="2">
    <source>
        <dbReference type="HAMAP-Rule" id="MF_00634"/>
    </source>
</evidence>
<dbReference type="GO" id="GO:0005737">
    <property type="term" value="C:cytoplasm"/>
    <property type="evidence" value="ECO:0007669"/>
    <property type="project" value="TreeGrafter"/>
</dbReference>
<dbReference type="NCBIfam" id="TIGR00251">
    <property type="entry name" value="DUF167 family protein"/>
    <property type="match status" value="1"/>
</dbReference>
<dbReference type="OrthoDB" id="5244571at2"/>
<dbReference type="InterPro" id="IPR036591">
    <property type="entry name" value="YggU-like_sf"/>
</dbReference>
<keyword evidence="4" id="KW-1185">Reference proteome</keyword>
<dbReference type="Pfam" id="PF02594">
    <property type="entry name" value="DUF167"/>
    <property type="match status" value="1"/>
</dbReference>
<organism evidence="3 4">
    <name type="scientific">Pengzhenrongella frigida</name>
    <dbReference type="NCBI Taxonomy" id="1259133"/>
    <lineage>
        <taxon>Bacteria</taxon>
        <taxon>Bacillati</taxon>
        <taxon>Actinomycetota</taxon>
        <taxon>Actinomycetes</taxon>
        <taxon>Micrococcales</taxon>
        <taxon>Pengzhenrongella</taxon>
    </lineage>
</organism>
<dbReference type="SMART" id="SM01152">
    <property type="entry name" value="DUF167"/>
    <property type="match status" value="1"/>
</dbReference>
<dbReference type="RefSeq" id="WP_130101482.1">
    <property type="nucleotide sequence ID" value="NZ_SDWW01000007.1"/>
</dbReference>
<dbReference type="EMBL" id="SDWW01000007">
    <property type="protein sequence ID" value="RYV52242.1"/>
    <property type="molecule type" value="Genomic_DNA"/>
</dbReference>
<protein>
    <recommendedName>
        <fullName evidence="2">UPF0235 protein EUA98_04540</fullName>
    </recommendedName>
</protein>
<sequence length="88" mass="9352">MRIAIRVKPGSSRARVGGTYGDRLVVAVNARAVDGGATEEALAALADALGARRRHVWLVSGATSRDKLVEVDLDASEIEQRLAELRLG</sequence>
<dbReference type="AlphaFoldDB" id="A0A4Q5N216"/>
<evidence type="ECO:0000313" key="3">
    <source>
        <dbReference type="EMBL" id="RYV52242.1"/>
    </source>
</evidence>
<reference evidence="3 4" key="1">
    <citation type="submission" date="2019-01" db="EMBL/GenBank/DDBJ databases">
        <title>Novel species of Cellulomonas.</title>
        <authorList>
            <person name="Liu Q."/>
            <person name="Xin Y.-H."/>
        </authorList>
    </citation>
    <scope>NUCLEOTIDE SEQUENCE [LARGE SCALE GENOMIC DNA]</scope>
    <source>
        <strain evidence="3 4">HLT2-17</strain>
    </source>
</reference>
<name>A0A4Q5N216_9MICO</name>